<evidence type="ECO:0000259" key="1">
    <source>
        <dbReference type="Pfam" id="PF08818"/>
    </source>
</evidence>
<feature type="domain" description="YdhG-like" evidence="1">
    <location>
        <begin position="26"/>
        <end position="117"/>
    </location>
</feature>
<accession>A0AA51NEM4</accession>
<gene>
    <name evidence="2" type="ORF">QYS49_35190</name>
</gene>
<evidence type="ECO:0000313" key="2">
    <source>
        <dbReference type="EMBL" id="WMN12985.1"/>
    </source>
</evidence>
<dbReference type="Proteomes" id="UP001230496">
    <property type="component" value="Chromosome"/>
</dbReference>
<proteinExistence type="predicted"/>
<keyword evidence="3" id="KW-1185">Reference proteome</keyword>
<dbReference type="Gene3D" id="3.90.1150.200">
    <property type="match status" value="1"/>
</dbReference>
<sequence>MKKSENEGVQLFLDEIKLIDSDKSTTLIEIRDIILNAFPKTKERVMYGGLVFFLNDEMFSGLFLNKHHVTLEFSNGYLMEDPKKVLEGKGKYRRHLKILTTEDILNKEVSFFVKQAV</sequence>
<organism evidence="2 3">
    <name type="scientific">Marivirga salinarum</name>
    <dbReference type="NCBI Taxonomy" id="3059078"/>
    <lineage>
        <taxon>Bacteria</taxon>
        <taxon>Pseudomonadati</taxon>
        <taxon>Bacteroidota</taxon>
        <taxon>Cytophagia</taxon>
        <taxon>Cytophagales</taxon>
        <taxon>Marivirgaceae</taxon>
        <taxon>Marivirga</taxon>
    </lineage>
</organism>
<dbReference type="KEGG" id="msaa:QYS49_35190"/>
<name>A0AA51NEM4_9BACT</name>
<dbReference type="InterPro" id="IPR014922">
    <property type="entry name" value="YdhG-like"/>
</dbReference>
<dbReference type="RefSeq" id="WP_308351413.1">
    <property type="nucleotide sequence ID" value="NZ_CP129971.1"/>
</dbReference>
<protein>
    <submittedName>
        <fullName evidence="2">DUF1801 domain-containing protein</fullName>
    </submittedName>
</protein>
<dbReference type="AlphaFoldDB" id="A0AA51NEM4"/>
<dbReference type="SUPFAM" id="SSF159888">
    <property type="entry name" value="YdhG-like"/>
    <property type="match status" value="1"/>
</dbReference>
<dbReference type="Pfam" id="PF08818">
    <property type="entry name" value="DUF1801"/>
    <property type="match status" value="1"/>
</dbReference>
<evidence type="ECO:0000313" key="3">
    <source>
        <dbReference type="Proteomes" id="UP001230496"/>
    </source>
</evidence>
<dbReference type="EMBL" id="CP129971">
    <property type="protein sequence ID" value="WMN12985.1"/>
    <property type="molecule type" value="Genomic_DNA"/>
</dbReference>
<reference evidence="2 3" key="1">
    <citation type="submission" date="2023-08" db="EMBL/GenBank/DDBJ databases">
        <title>Comparative genomics and taxonomic characterization of three novel marine species of genus Marivirga.</title>
        <authorList>
            <person name="Muhammad N."/>
            <person name="Kim S.-G."/>
        </authorList>
    </citation>
    <scope>NUCLEOTIDE SEQUENCE [LARGE SCALE GENOMIC DNA]</scope>
    <source>
        <strain evidence="2 3">BDSF4-3</strain>
    </source>
</reference>